<dbReference type="Proteomes" id="UP000799766">
    <property type="component" value="Unassembled WGS sequence"/>
</dbReference>
<dbReference type="GO" id="GO:0052689">
    <property type="term" value="F:carboxylic ester hydrolase activity"/>
    <property type="evidence" value="ECO:0007669"/>
    <property type="project" value="TreeGrafter"/>
</dbReference>
<keyword evidence="3" id="KW-1185">Reference proteome</keyword>
<dbReference type="InterPro" id="IPR050565">
    <property type="entry name" value="LYPA1-2/EST-like"/>
</dbReference>
<dbReference type="PANTHER" id="PTHR10655">
    <property type="entry name" value="LYSOPHOSPHOLIPASE-RELATED"/>
    <property type="match status" value="1"/>
</dbReference>
<dbReference type="EMBL" id="MU001682">
    <property type="protein sequence ID" value="KAF2456893.1"/>
    <property type="molecule type" value="Genomic_DNA"/>
</dbReference>
<proteinExistence type="predicted"/>
<dbReference type="InterPro" id="IPR029058">
    <property type="entry name" value="AB_hydrolase_fold"/>
</dbReference>
<feature type="region of interest" description="Disordered" evidence="1">
    <location>
        <begin position="188"/>
        <end position="243"/>
    </location>
</feature>
<evidence type="ECO:0000313" key="3">
    <source>
        <dbReference type="Proteomes" id="UP000799766"/>
    </source>
</evidence>
<protein>
    <recommendedName>
        <fullName evidence="4">Alpha/Beta hydrolase protein</fullName>
    </recommendedName>
</protein>
<dbReference type="Gene3D" id="3.40.50.1820">
    <property type="entry name" value="alpha/beta hydrolase"/>
    <property type="match status" value="1"/>
</dbReference>
<dbReference type="GO" id="GO:0008474">
    <property type="term" value="F:palmitoyl-(protein) hydrolase activity"/>
    <property type="evidence" value="ECO:0007669"/>
    <property type="project" value="TreeGrafter"/>
</dbReference>
<dbReference type="SUPFAM" id="SSF53474">
    <property type="entry name" value="alpha/beta-Hydrolases"/>
    <property type="match status" value="1"/>
</dbReference>
<sequence length="343" mass="36250">MADAPPPAAPRHASLQQASTPYPKHAYPRPLTIPPRSGTHTHTLILLAPRLATSDAFGIPFLTRASTSARLLLPRLFPRLKLVFAGARKRRASRLGGGGGGGGGAWVNQWFDVGEAGEGEAEAEAEEGMFEGLREAVRAGDMQEEGEAAAEGRQGPPEDGLAGFVGLSAWMPFAGLIAESCFPQGIGEGGAGGDGNESATRGGERNKHTDDTAAGGSADESPSGRRELSASPQTQFHAQTRAQAIPPSHHAFHFARDITCLDPVDLPANATPPFVRTPVFFGHGTDDAVVPVWYGQQARDVLTRLGCDVSWTAYEGFGQGYKVPDEIDDLADFLEKVGVYRAT</sequence>
<reference evidence="2" key="1">
    <citation type="journal article" date="2020" name="Stud. Mycol.">
        <title>101 Dothideomycetes genomes: a test case for predicting lifestyles and emergence of pathogens.</title>
        <authorList>
            <person name="Haridas S."/>
            <person name="Albert R."/>
            <person name="Binder M."/>
            <person name="Bloem J."/>
            <person name="Labutti K."/>
            <person name="Salamov A."/>
            <person name="Andreopoulos B."/>
            <person name="Baker S."/>
            <person name="Barry K."/>
            <person name="Bills G."/>
            <person name="Bluhm B."/>
            <person name="Cannon C."/>
            <person name="Castanera R."/>
            <person name="Culley D."/>
            <person name="Daum C."/>
            <person name="Ezra D."/>
            <person name="Gonzalez J."/>
            <person name="Henrissat B."/>
            <person name="Kuo A."/>
            <person name="Liang C."/>
            <person name="Lipzen A."/>
            <person name="Lutzoni F."/>
            <person name="Magnuson J."/>
            <person name="Mondo S."/>
            <person name="Nolan M."/>
            <person name="Ohm R."/>
            <person name="Pangilinan J."/>
            <person name="Park H.-J."/>
            <person name="Ramirez L."/>
            <person name="Alfaro M."/>
            <person name="Sun H."/>
            <person name="Tritt A."/>
            <person name="Yoshinaga Y."/>
            <person name="Zwiers L.-H."/>
            <person name="Turgeon B."/>
            <person name="Goodwin S."/>
            <person name="Spatafora J."/>
            <person name="Crous P."/>
            <person name="Grigoriev I."/>
        </authorList>
    </citation>
    <scope>NUCLEOTIDE SEQUENCE</scope>
    <source>
        <strain evidence="2">ATCC 16933</strain>
    </source>
</reference>
<dbReference type="AlphaFoldDB" id="A0A6A6P0A9"/>
<gene>
    <name evidence="2" type="ORF">BDY21DRAFT_393171</name>
</gene>
<feature type="compositionally biased region" description="Basic and acidic residues" evidence="1">
    <location>
        <begin position="202"/>
        <end position="211"/>
    </location>
</feature>
<dbReference type="OrthoDB" id="2418081at2759"/>
<accession>A0A6A6P0A9</accession>
<dbReference type="PANTHER" id="PTHR10655:SF63">
    <property type="entry name" value="PHOSPHOLIPASE_CARBOXYLESTERASE_THIOESTERASE DOMAIN-CONTAINING PROTEIN"/>
    <property type="match status" value="1"/>
</dbReference>
<name>A0A6A6P0A9_9PEZI</name>
<organism evidence="2 3">
    <name type="scientific">Lineolata rhizophorae</name>
    <dbReference type="NCBI Taxonomy" id="578093"/>
    <lineage>
        <taxon>Eukaryota</taxon>
        <taxon>Fungi</taxon>
        <taxon>Dikarya</taxon>
        <taxon>Ascomycota</taxon>
        <taxon>Pezizomycotina</taxon>
        <taxon>Dothideomycetes</taxon>
        <taxon>Dothideomycetes incertae sedis</taxon>
        <taxon>Lineolatales</taxon>
        <taxon>Lineolataceae</taxon>
        <taxon>Lineolata</taxon>
    </lineage>
</organism>
<feature type="region of interest" description="Disordered" evidence="1">
    <location>
        <begin position="141"/>
        <end position="161"/>
    </location>
</feature>
<evidence type="ECO:0000313" key="2">
    <source>
        <dbReference type="EMBL" id="KAF2456893.1"/>
    </source>
</evidence>
<feature type="compositionally biased region" description="Polar residues" evidence="1">
    <location>
        <begin position="230"/>
        <end position="242"/>
    </location>
</feature>
<evidence type="ECO:0000256" key="1">
    <source>
        <dbReference type="SAM" id="MobiDB-lite"/>
    </source>
</evidence>
<evidence type="ECO:0008006" key="4">
    <source>
        <dbReference type="Google" id="ProtNLM"/>
    </source>
</evidence>
<dbReference type="GO" id="GO:0005737">
    <property type="term" value="C:cytoplasm"/>
    <property type="evidence" value="ECO:0007669"/>
    <property type="project" value="TreeGrafter"/>
</dbReference>
<feature type="region of interest" description="Disordered" evidence="1">
    <location>
        <begin position="1"/>
        <end position="35"/>
    </location>
</feature>